<dbReference type="PATRIC" id="fig|563033.4.peg.523"/>
<dbReference type="Pfam" id="PF03466">
    <property type="entry name" value="LysR_substrate"/>
    <property type="match status" value="1"/>
</dbReference>
<dbReference type="SUPFAM" id="SSF53850">
    <property type="entry name" value="Periplasmic binding protein-like II"/>
    <property type="match status" value="1"/>
</dbReference>
<dbReference type="InterPro" id="IPR005119">
    <property type="entry name" value="LysR_subst-bd"/>
</dbReference>
<dbReference type="GO" id="GO:0003700">
    <property type="term" value="F:DNA-binding transcription factor activity"/>
    <property type="evidence" value="ECO:0007669"/>
    <property type="project" value="TreeGrafter"/>
</dbReference>
<keyword evidence="4" id="KW-0804">Transcription</keyword>
<proteinExistence type="inferred from homology"/>
<comment type="caution">
    <text evidence="7">The sequence shown here is derived from an EMBL/GenBank/DDBJ whole genome shotgun (WGS) entry which is preliminary data.</text>
</comment>
<dbReference type="Gene3D" id="3.40.190.10">
    <property type="entry name" value="Periplasmic binding protein-like II"/>
    <property type="match status" value="2"/>
</dbReference>
<feature type="region of interest" description="Disordered" evidence="5">
    <location>
        <begin position="134"/>
        <end position="156"/>
    </location>
</feature>
<evidence type="ECO:0000256" key="1">
    <source>
        <dbReference type="ARBA" id="ARBA00009437"/>
    </source>
</evidence>
<dbReference type="EMBL" id="ACSB01000005">
    <property type="protein sequence ID" value="EHB88748.1"/>
    <property type="molecule type" value="Genomic_DNA"/>
</dbReference>
<evidence type="ECO:0000256" key="4">
    <source>
        <dbReference type="ARBA" id="ARBA00023163"/>
    </source>
</evidence>
<feature type="region of interest" description="Disordered" evidence="5">
    <location>
        <begin position="338"/>
        <end position="408"/>
    </location>
</feature>
<dbReference type="PANTHER" id="PTHR30346">
    <property type="entry name" value="TRANSCRIPTIONAL DUAL REGULATOR HCAR-RELATED"/>
    <property type="match status" value="1"/>
</dbReference>
<dbReference type="HOGENOM" id="CLU_039613_3_0_11"/>
<dbReference type="GO" id="GO:0003677">
    <property type="term" value="F:DNA binding"/>
    <property type="evidence" value="ECO:0007669"/>
    <property type="project" value="UniProtKB-KW"/>
</dbReference>
<evidence type="ECO:0000313" key="8">
    <source>
        <dbReference type="Proteomes" id="UP000004897"/>
    </source>
</evidence>
<name>G5EQG7_9MICC</name>
<dbReference type="RefSeq" id="WP_005505096.1">
    <property type="nucleotide sequence ID" value="NZ_JH370351.1"/>
</dbReference>
<organism evidence="7 8">
    <name type="scientific">Rothia mucilaginosa M508</name>
    <dbReference type="NCBI Taxonomy" id="563033"/>
    <lineage>
        <taxon>Bacteria</taxon>
        <taxon>Bacillati</taxon>
        <taxon>Actinomycetota</taxon>
        <taxon>Actinomycetes</taxon>
        <taxon>Micrococcales</taxon>
        <taxon>Micrococcaceae</taxon>
        <taxon>Rothia</taxon>
    </lineage>
</organism>
<protein>
    <recommendedName>
        <fullName evidence="6">LysR substrate-binding domain-containing protein</fullName>
    </recommendedName>
</protein>
<dbReference type="AlphaFoldDB" id="G5EQG7"/>
<keyword evidence="3" id="KW-0238">DNA-binding</keyword>
<dbReference type="GO" id="GO:0032993">
    <property type="term" value="C:protein-DNA complex"/>
    <property type="evidence" value="ECO:0007669"/>
    <property type="project" value="TreeGrafter"/>
</dbReference>
<evidence type="ECO:0000256" key="5">
    <source>
        <dbReference type="SAM" id="MobiDB-lite"/>
    </source>
</evidence>
<sequence>MSSSASSTAGTPEEQPVNDPALTAIDPEQSAPENATDEVETEAPTEAPTRVYLHPEQLAMIQTPEALPVPVLQRSVLRVSYVPAIMPGKWFNRWHERFGDRVQLAEVPVREARGLDSLHQDLCLIDPADNPAAGSSVESVVGSAEEGTAVSEAPAEVSAEATEHAPIERKDVPENPFAHMSIVRPDREPASTDGEKYHSIRLYEELSVVILPVDHVLTVLDEVPVEELAEEFLLQPASDIPAYEEVSRAWRESAGRIVPEGLTDKETIELVAAGVGLYIVPMSIARFYHRKDLTYRPVAGLDTYPVHLVWPRAPKGEPRSEELEALLQDFIGIVRGRTATSERGSETRQARAERIAAEKAKEKAKARAANARREARDKKRANAKKNGNARQHARQSAKAASARRGKKR</sequence>
<evidence type="ECO:0000256" key="3">
    <source>
        <dbReference type="ARBA" id="ARBA00023125"/>
    </source>
</evidence>
<accession>G5EQG7</accession>
<feature type="compositionally biased region" description="Basic and acidic residues" evidence="5">
    <location>
        <begin position="343"/>
        <end position="377"/>
    </location>
</feature>
<comment type="similarity">
    <text evidence="1">Belongs to the LysR transcriptional regulatory family.</text>
</comment>
<feature type="compositionally biased region" description="Polar residues" evidence="5">
    <location>
        <begin position="1"/>
        <end position="10"/>
    </location>
</feature>
<reference evidence="7 8" key="1">
    <citation type="submission" date="2011-08" db="EMBL/GenBank/DDBJ databases">
        <title>The Genome Sequence of Rothia mucilaginosa M508.</title>
        <authorList>
            <consortium name="The Broad Institute Genome Sequencing Platform"/>
            <consortium name="The Broad Institute Genome Sequencing Center for Infectious Disease"/>
            <person name="Earl A."/>
            <person name="Ward D."/>
            <person name="Feldgarden M."/>
            <person name="Gevers D."/>
            <person name="Sibley C.D."/>
            <person name="Field T.R."/>
            <person name="Grinwis M."/>
            <person name="Eshaghurshan C.S."/>
            <person name="Surette M.G."/>
            <person name="Young S.K."/>
            <person name="Zeng Q."/>
            <person name="Gargeya S."/>
            <person name="Fitzgerald M."/>
            <person name="Haas B."/>
            <person name="Abouelleil A."/>
            <person name="Alvarado L."/>
            <person name="Arachchi H.M."/>
            <person name="Berlin A."/>
            <person name="Brown A."/>
            <person name="Chapman S.B."/>
            <person name="Chen Z."/>
            <person name="Dunbar C."/>
            <person name="Freedman E."/>
            <person name="Gearin G."/>
            <person name="Gellesch M."/>
            <person name="Goldberg J."/>
            <person name="Griggs A."/>
            <person name="Gujja S."/>
            <person name="Heiman D."/>
            <person name="Howarth C."/>
            <person name="Larson L."/>
            <person name="Lui A."/>
            <person name="MacDonald P.J.P."/>
            <person name="Montmayeur A."/>
            <person name="Murphy C."/>
            <person name="Neiman D."/>
            <person name="Pearson M."/>
            <person name="Priest M."/>
            <person name="Roberts A."/>
            <person name="Saif S."/>
            <person name="Shea T."/>
            <person name="Shenoy N."/>
            <person name="Sisk P."/>
            <person name="Stolte C."/>
            <person name="Sykes S."/>
            <person name="Wortman J."/>
            <person name="Nusbaum C."/>
            <person name="Birren B."/>
        </authorList>
    </citation>
    <scope>NUCLEOTIDE SEQUENCE [LARGE SCALE GENOMIC DNA]</scope>
    <source>
        <strain evidence="7 8">M508</strain>
    </source>
</reference>
<evidence type="ECO:0000259" key="6">
    <source>
        <dbReference type="Pfam" id="PF03466"/>
    </source>
</evidence>
<evidence type="ECO:0000256" key="2">
    <source>
        <dbReference type="ARBA" id="ARBA00023015"/>
    </source>
</evidence>
<feature type="domain" description="LysR substrate-binding" evidence="6">
    <location>
        <begin position="193"/>
        <end position="329"/>
    </location>
</feature>
<dbReference type="Proteomes" id="UP000004897">
    <property type="component" value="Unassembled WGS sequence"/>
</dbReference>
<evidence type="ECO:0000313" key="7">
    <source>
        <dbReference type="EMBL" id="EHB88748.1"/>
    </source>
</evidence>
<gene>
    <name evidence="7" type="ORF">HMPREF0737_00527</name>
</gene>
<dbReference type="PANTHER" id="PTHR30346:SF0">
    <property type="entry name" value="HCA OPERON TRANSCRIPTIONAL ACTIVATOR HCAR"/>
    <property type="match status" value="1"/>
</dbReference>
<feature type="region of interest" description="Disordered" evidence="5">
    <location>
        <begin position="1"/>
        <end position="46"/>
    </location>
</feature>
<keyword evidence="2" id="KW-0805">Transcription regulation</keyword>
<feature type="compositionally biased region" description="Basic residues" evidence="5">
    <location>
        <begin position="391"/>
        <end position="408"/>
    </location>
</feature>